<dbReference type="CDD" id="cd14733">
    <property type="entry name" value="BACK"/>
    <property type="match status" value="1"/>
</dbReference>
<sequence>MKDSSAYRVHTTSRLAQWRIDNLSSCTYRRSDPFNIGLWNWHLALEKNRVLILKLYPEISNLTRDNPPIASFVIRVLSSVGDRNPLFHPEIRDQQLKNSDDFVWPIDVPLTGKFIIDVEFLDLKTSSPQGGEPCSIWAEGSSSRSSNSAALSSLTRMLTDGIYTDITINASDGCVGAHRAVLAARSPVFRSMFSHNLQEKELSIINIPDMTVESCQALLSYLYGCIGHKEFLHHRLSLLRAADKYDIADLKEACHVSLLEDIDAKNVLERLQNAALYQLPELKSSCMRYLVQFGKIFDLRDDFNVFLQCADRELIAEIFQEILATWKGF</sequence>
<dbReference type="Pfam" id="PF00651">
    <property type="entry name" value="BTB"/>
    <property type="match status" value="1"/>
</dbReference>
<dbReference type="Gene3D" id="3.30.710.10">
    <property type="entry name" value="Potassium Channel Kv1.1, Chain A"/>
    <property type="match status" value="1"/>
</dbReference>
<dbReference type="InterPro" id="IPR044714">
    <property type="entry name" value="AtSIBP1-like"/>
</dbReference>
<dbReference type="CDD" id="cd18186">
    <property type="entry name" value="BTB_POZ_ZBTB_KLHL-like"/>
    <property type="match status" value="1"/>
</dbReference>
<evidence type="ECO:0000313" key="3">
    <source>
        <dbReference type="EMBL" id="KMT12649.1"/>
    </source>
</evidence>
<dbReference type="OrthoDB" id="6359816at2759"/>
<dbReference type="GO" id="GO:0009651">
    <property type="term" value="P:response to salt stress"/>
    <property type="evidence" value="ECO:0007669"/>
    <property type="project" value="EnsemblPlants"/>
</dbReference>
<dbReference type="SUPFAM" id="SSF54695">
    <property type="entry name" value="POZ domain"/>
    <property type="match status" value="1"/>
</dbReference>
<dbReference type="PROSITE" id="PS50097">
    <property type="entry name" value="BTB"/>
    <property type="match status" value="1"/>
</dbReference>
<dbReference type="PANTHER" id="PTHR46672">
    <property type="entry name" value="OS08G0495500 PROTEIN-RELATED"/>
    <property type="match status" value="1"/>
</dbReference>
<dbReference type="InterPro" id="IPR011333">
    <property type="entry name" value="SKP1/BTB/POZ_sf"/>
</dbReference>
<dbReference type="SMART" id="SM00225">
    <property type="entry name" value="BTB"/>
    <property type="match status" value="1"/>
</dbReference>
<proteinExistence type="predicted"/>
<evidence type="ECO:0000259" key="2">
    <source>
        <dbReference type="PROSITE" id="PS50097"/>
    </source>
</evidence>
<dbReference type="InterPro" id="IPR000210">
    <property type="entry name" value="BTB/POZ_dom"/>
</dbReference>
<keyword evidence="4" id="KW-1185">Reference proteome</keyword>
<dbReference type="eggNOG" id="KOG1987">
    <property type="taxonomic scope" value="Eukaryota"/>
</dbReference>
<dbReference type="OMA" id="YTDIMIN"/>
<dbReference type="SMR" id="A0A0J8CKP4"/>
<gene>
    <name evidence="3" type="ORF">BVRB_4g091080</name>
</gene>
<reference evidence="3 4" key="1">
    <citation type="journal article" date="2014" name="Nature">
        <title>The genome of the recently domesticated crop plant sugar beet (Beta vulgaris).</title>
        <authorList>
            <person name="Dohm J.C."/>
            <person name="Minoche A.E."/>
            <person name="Holtgrawe D."/>
            <person name="Capella-Gutierrez S."/>
            <person name="Zakrzewski F."/>
            <person name="Tafer H."/>
            <person name="Rupp O."/>
            <person name="Sorensen T.R."/>
            <person name="Stracke R."/>
            <person name="Reinhardt R."/>
            <person name="Goesmann A."/>
            <person name="Kraft T."/>
            <person name="Schulz B."/>
            <person name="Stadler P.F."/>
            <person name="Schmidt T."/>
            <person name="Gabaldon T."/>
            <person name="Lehrach H."/>
            <person name="Weisshaar B."/>
            <person name="Himmelbauer H."/>
        </authorList>
    </citation>
    <scope>NUCLEOTIDE SEQUENCE [LARGE SCALE GENOMIC DNA]</scope>
    <source>
        <tissue evidence="3">Taproot</tissue>
    </source>
</reference>
<accession>A0A0J8CKP4</accession>
<dbReference type="AlphaFoldDB" id="A0A0J8CKP4"/>
<dbReference type="GO" id="GO:0005634">
    <property type="term" value="C:nucleus"/>
    <property type="evidence" value="ECO:0007669"/>
    <property type="project" value="EnsemblPlants"/>
</dbReference>
<organism evidence="3 4">
    <name type="scientific">Beta vulgaris subsp. vulgaris</name>
    <name type="common">Beet</name>
    <dbReference type="NCBI Taxonomy" id="3555"/>
    <lineage>
        <taxon>Eukaryota</taxon>
        <taxon>Viridiplantae</taxon>
        <taxon>Streptophyta</taxon>
        <taxon>Embryophyta</taxon>
        <taxon>Tracheophyta</taxon>
        <taxon>Spermatophyta</taxon>
        <taxon>Magnoliopsida</taxon>
        <taxon>eudicotyledons</taxon>
        <taxon>Gunneridae</taxon>
        <taxon>Pentapetalae</taxon>
        <taxon>Caryophyllales</taxon>
        <taxon>Chenopodiaceae</taxon>
        <taxon>Betoideae</taxon>
        <taxon>Beta</taxon>
    </lineage>
</organism>
<feature type="domain" description="BTB" evidence="2">
    <location>
        <begin position="164"/>
        <end position="223"/>
    </location>
</feature>
<protein>
    <recommendedName>
        <fullName evidence="2">BTB domain-containing protein</fullName>
    </recommendedName>
</protein>
<evidence type="ECO:0000256" key="1">
    <source>
        <dbReference type="ARBA" id="ARBA00004906"/>
    </source>
</evidence>
<evidence type="ECO:0000313" key="4">
    <source>
        <dbReference type="Proteomes" id="UP000035740"/>
    </source>
</evidence>
<dbReference type="Proteomes" id="UP000035740">
    <property type="component" value="Chromosome 4"/>
</dbReference>
<dbReference type="EMBL" id="KQ090084">
    <property type="protein sequence ID" value="KMT12649.1"/>
    <property type="molecule type" value="Genomic_DNA"/>
</dbReference>
<dbReference type="Gramene" id="KMT12649">
    <property type="protein sequence ID" value="KMT12649"/>
    <property type="gene ID" value="BVRB_4g091080"/>
</dbReference>
<name>A0A0J8CKP4_BETVV</name>
<dbReference type="PANTHER" id="PTHR46672:SF4">
    <property type="entry name" value="OS08G0495500 PROTEIN"/>
    <property type="match status" value="1"/>
</dbReference>
<comment type="pathway">
    <text evidence="1">Protein modification; protein ubiquitination.</text>
</comment>
<dbReference type="KEGG" id="bvg:104892009"/>